<dbReference type="NCBIfam" id="NF046051">
    <property type="entry name" value="restrict_EcoAI"/>
    <property type="match status" value="1"/>
</dbReference>
<dbReference type="Gene3D" id="3.90.1570.30">
    <property type="match status" value="1"/>
</dbReference>
<dbReference type="EC" id="3.1.21.3" evidence="3"/>
<comment type="caution">
    <text evidence="3">The sequence shown here is derived from an EMBL/GenBank/DDBJ whole genome shotgun (WGS) entry which is preliminary data.</text>
</comment>
<evidence type="ECO:0000313" key="3">
    <source>
        <dbReference type="EMBL" id="MBP2040127.1"/>
    </source>
</evidence>
<dbReference type="Gene3D" id="3.40.50.300">
    <property type="entry name" value="P-loop containing nucleotide triphosphate hydrolases"/>
    <property type="match status" value="2"/>
</dbReference>
<dbReference type="PANTHER" id="PTHR47396">
    <property type="entry name" value="TYPE I RESTRICTION ENZYME ECOKI R PROTEIN"/>
    <property type="match status" value="1"/>
</dbReference>
<dbReference type="Pfam" id="PF04851">
    <property type="entry name" value="ResIII"/>
    <property type="match status" value="1"/>
</dbReference>
<protein>
    <submittedName>
        <fullName evidence="3">Type I restriction enzyme R subunit</fullName>
        <ecNumber evidence="3">3.1.21.3</ecNumber>
    </submittedName>
</protein>
<dbReference type="GO" id="GO:0009035">
    <property type="term" value="F:type I site-specific deoxyribonuclease activity"/>
    <property type="evidence" value="ECO:0007669"/>
    <property type="project" value="UniProtKB-EC"/>
</dbReference>
<dbReference type="InterPro" id="IPR013670">
    <property type="entry name" value="EcoEI_R_C_dom"/>
</dbReference>
<dbReference type="InterPro" id="IPR001650">
    <property type="entry name" value="Helicase_C-like"/>
</dbReference>
<feature type="region of interest" description="Disordered" evidence="1">
    <location>
        <begin position="590"/>
        <end position="642"/>
    </location>
</feature>
<dbReference type="Pfam" id="PF00271">
    <property type="entry name" value="Helicase_C"/>
    <property type="match status" value="1"/>
</dbReference>
<dbReference type="EMBL" id="JAGGLQ010000015">
    <property type="protein sequence ID" value="MBP2040127.1"/>
    <property type="molecule type" value="Genomic_DNA"/>
</dbReference>
<dbReference type="CDD" id="cd18799">
    <property type="entry name" value="SF2_C_EcoAI-like"/>
    <property type="match status" value="1"/>
</dbReference>
<sequence length="846" mass="95693">MQYIWSMTFGSYQMSEDETCKRFVLPALAASGWAARQIRSQYGINNGQLVPTKRRHRKGRPLVADYVLEYVADVPIAVVEAKRYRLSVENGVEQARRYARKLGLRFAYATNGREIVEIDFSDLKRPVIRDIQDFPSPQELWGRFLQEQGVSDTPLGEQLLSTPYDYTLRNSDSTSQRPRYYQRVAVTRALAALARDERRILLVLATGTGKTMLALQLVARLMNAPEAFGGRKPRVLYLADRNMLVDDPKDRYFQEVFGKDDVHKITGGEAKRGRKVYFALYQTLEQGAPGEELYRQYPEDYFDIVIVDECHRGSAASDGRWRRILQHFSPAVQIGLTATPVADDRRKTDTYEYFGNPVFTYSLKDGIEDGFLSPYRLRRVRLNVDVEGYRPQPGEKDIYGREIPEDLYGPKDYERVMVILERTELAARYLLDHLRATAEEGRLGKTLVFCENNDHAARMRTALFNSAPEEVAALPDFVRRIVGDDGSHGGEALEEFRKADSNEPVIAVTSKLLSTGVDMPPVRNVVLFRRMASMPEFKQVIGRGTRLCPEIGKESFDIIDFVEASRLFDDPAFDGPPLKVVRDWTDDQGEVVDSEDLTPAPESGPDADVESAAEPQADYTQQDGGVFDADGDSVAGAQDGDITDDEEIDRILSRSRNRFTVKGVDVYKVGELRYILKDDGKRLQLVTVQQWVHDRVLELDLDPAQLRTQWAQAKSRAVLMAALKSAQIDVERLPEELGMREVDPVDLLVSVAWEGLAVVSRDERLTWFRREHAEFLESFGPRAKEVLEAMLLKFEESGSPQLKVETLRVPPFTEMGRVAELTSRFGEPGKAHQAIDDLAARLLTAV</sequence>
<organism evidence="3 4">
    <name type="scientific">Streptomyces avidinii</name>
    <dbReference type="NCBI Taxonomy" id="1895"/>
    <lineage>
        <taxon>Bacteria</taxon>
        <taxon>Bacillati</taxon>
        <taxon>Actinomycetota</taxon>
        <taxon>Actinomycetes</taxon>
        <taxon>Kitasatosporales</taxon>
        <taxon>Streptomycetaceae</taxon>
        <taxon>Streptomyces</taxon>
    </lineage>
</organism>
<reference evidence="3 4" key="1">
    <citation type="submission" date="2021-03" db="EMBL/GenBank/DDBJ databases">
        <title>Genomic Encyclopedia of Type Strains, Phase IV (KMG-IV): sequencing the most valuable type-strain genomes for metagenomic binning, comparative biology and taxonomic classification.</title>
        <authorList>
            <person name="Goeker M."/>
        </authorList>
    </citation>
    <scope>NUCLEOTIDE SEQUENCE [LARGE SCALE GENOMIC DNA]</scope>
    <source>
        <strain evidence="3 4">DSM 40526</strain>
    </source>
</reference>
<dbReference type="InterPro" id="IPR014001">
    <property type="entry name" value="Helicase_ATP-bd"/>
</dbReference>
<dbReference type="InterPro" id="IPR006935">
    <property type="entry name" value="Helicase/UvrB_N"/>
</dbReference>
<evidence type="ECO:0000256" key="1">
    <source>
        <dbReference type="SAM" id="MobiDB-lite"/>
    </source>
</evidence>
<evidence type="ECO:0000313" key="4">
    <source>
        <dbReference type="Proteomes" id="UP001519310"/>
    </source>
</evidence>
<dbReference type="Proteomes" id="UP001519310">
    <property type="component" value="Unassembled WGS sequence"/>
</dbReference>
<name>A0ABS4LDE0_STRAV</name>
<keyword evidence="4" id="KW-1185">Reference proteome</keyword>
<dbReference type="InterPro" id="IPR027417">
    <property type="entry name" value="P-loop_NTPase"/>
</dbReference>
<keyword evidence="3" id="KW-0378">Hydrolase</keyword>
<dbReference type="PROSITE" id="PS51192">
    <property type="entry name" value="HELICASE_ATP_BIND_1"/>
    <property type="match status" value="1"/>
</dbReference>
<feature type="domain" description="Helicase ATP-binding" evidence="2">
    <location>
        <begin position="191"/>
        <end position="358"/>
    </location>
</feature>
<dbReference type="RefSeq" id="WP_209468435.1">
    <property type="nucleotide sequence ID" value="NZ_BMVL01000010.1"/>
</dbReference>
<dbReference type="CDD" id="cd18032">
    <property type="entry name" value="DEXHc_RE_I_III_res"/>
    <property type="match status" value="1"/>
</dbReference>
<dbReference type="SMART" id="SM00487">
    <property type="entry name" value="DEXDc"/>
    <property type="match status" value="1"/>
</dbReference>
<evidence type="ECO:0000259" key="2">
    <source>
        <dbReference type="PROSITE" id="PS51192"/>
    </source>
</evidence>
<dbReference type="InterPro" id="IPR050742">
    <property type="entry name" value="Helicase_Restrict-Modif_Enz"/>
</dbReference>
<dbReference type="PANTHER" id="PTHR47396:SF1">
    <property type="entry name" value="ATP-DEPENDENT HELICASE IRC3-RELATED"/>
    <property type="match status" value="1"/>
</dbReference>
<dbReference type="SUPFAM" id="SSF52540">
    <property type="entry name" value="P-loop containing nucleoside triphosphate hydrolases"/>
    <property type="match status" value="1"/>
</dbReference>
<accession>A0ABS4LDE0</accession>
<gene>
    <name evidence="3" type="ORF">J2Z77_005978</name>
</gene>
<proteinExistence type="predicted"/>
<dbReference type="Pfam" id="PF08463">
    <property type="entry name" value="EcoEI_R_C"/>
    <property type="match status" value="1"/>
</dbReference>